<dbReference type="GO" id="GO:0006313">
    <property type="term" value="P:DNA transposition"/>
    <property type="evidence" value="ECO:0007669"/>
    <property type="project" value="InterPro"/>
</dbReference>
<gene>
    <name evidence="1" type="ORF">Pan161_15180</name>
</gene>
<protein>
    <recommendedName>
        <fullName evidence="3">Transposase</fullName>
    </recommendedName>
</protein>
<dbReference type="Pfam" id="PF01527">
    <property type="entry name" value="HTH_Tnp_1"/>
    <property type="match status" value="1"/>
</dbReference>
<dbReference type="EMBL" id="CP036343">
    <property type="protein sequence ID" value="QDT89885.1"/>
    <property type="molecule type" value="Genomic_DNA"/>
</dbReference>
<dbReference type="GO" id="GO:0004803">
    <property type="term" value="F:transposase activity"/>
    <property type="evidence" value="ECO:0007669"/>
    <property type="project" value="InterPro"/>
</dbReference>
<dbReference type="OrthoDB" id="285898at2"/>
<keyword evidence="2" id="KW-1185">Reference proteome</keyword>
<evidence type="ECO:0000313" key="2">
    <source>
        <dbReference type="Proteomes" id="UP000316855"/>
    </source>
</evidence>
<dbReference type="InterPro" id="IPR002514">
    <property type="entry name" value="Transposase_8"/>
</dbReference>
<sequence>MNKRRKRHNPEQIVRKLRDTDAMLNAGKDLASVLQNLEVSESTYQRWRIQYGGIKSEEAKILIERW</sequence>
<accession>A0A517VA62</accession>
<dbReference type="Proteomes" id="UP000316855">
    <property type="component" value="Chromosome"/>
</dbReference>
<reference evidence="1 2" key="1">
    <citation type="submission" date="2019-02" db="EMBL/GenBank/DDBJ databases">
        <title>Deep-cultivation of Planctomycetes and their phenomic and genomic characterization uncovers novel biology.</title>
        <authorList>
            <person name="Wiegand S."/>
            <person name="Jogler M."/>
            <person name="Boedeker C."/>
            <person name="Pinto D."/>
            <person name="Vollmers J."/>
            <person name="Rivas-Marin E."/>
            <person name="Kohn T."/>
            <person name="Peeters S.H."/>
            <person name="Heuer A."/>
            <person name="Rast P."/>
            <person name="Oberbeckmann S."/>
            <person name="Bunk B."/>
            <person name="Jeske O."/>
            <person name="Meyerdierks A."/>
            <person name="Storesund J.E."/>
            <person name="Kallscheuer N."/>
            <person name="Luecker S."/>
            <person name="Lage O.M."/>
            <person name="Pohl T."/>
            <person name="Merkel B.J."/>
            <person name="Hornburger P."/>
            <person name="Mueller R.-W."/>
            <person name="Bruemmer F."/>
            <person name="Labrenz M."/>
            <person name="Spormann A.M."/>
            <person name="Op den Camp H."/>
            <person name="Overmann J."/>
            <person name="Amann R."/>
            <person name="Jetten M.S.M."/>
            <person name="Mascher T."/>
            <person name="Medema M.H."/>
            <person name="Devos D.P."/>
            <person name="Kaster A.-K."/>
            <person name="Ovreas L."/>
            <person name="Rohde M."/>
            <person name="Galperin M.Y."/>
            <person name="Jogler C."/>
        </authorList>
    </citation>
    <scope>NUCLEOTIDE SEQUENCE [LARGE SCALE GENOMIC DNA]</scope>
    <source>
        <strain evidence="1 2">Pan161</strain>
    </source>
</reference>
<evidence type="ECO:0008006" key="3">
    <source>
        <dbReference type="Google" id="ProtNLM"/>
    </source>
</evidence>
<name>A0A517VA62_9PLAN</name>
<dbReference type="GO" id="GO:0003677">
    <property type="term" value="F:DNA binding"/>
    <property type="evidence" value="ECO:0007669"/>
    <property type="project" value="InterPro"/>
</dbReference>
<organism evidence="1 2">
    <name type="scientific">Gimesia algae</name>
    <dbReference type="NCBI Taxonomy" id="2527971"/>
    <lineage>
        <taxon>Bacteria</taxon>
        <taxon>Pseudomonadati</taxon>
        <taxon>Planctomycetota</taxon>
        <taxon>Planctomycetia</taxon>
        <taxon>Planctomycetales</taxon>
        <taxon>Planctomycetaceae</taxon>
        <taxon>Gimesia</taxon>
    </lineage>
</organism>
<dbReference type="KEGG" id="gax:Pan161_15180"/>
<proteinExistence type="predicted"/>
<dbReference type="AlphaFoldDB" id="A0A517VA62"/>
<evidence type="ECO:0000313" key="1">
    <source>
        <dbReference type="EMBL" id="QDT89885.1"/>
    </source>
</evidence>